<comment type="similarity">
    <text evidence="1">Belongs to the short-chain dehydrogenases/reductases (SDR) family.</text>
</comment>
<organism evidence="3 4">
    <name type="scientific">Oceanibacterium hippocampi</name>
    <dbReference type="NCBI Taxonomy" id="745714"/>
    <lineage>
        <taxon>Bacteria</taxon>
        <taxon>Pseudomonadati</taxon>
        <taxon>Pseudomonadota</taxon>
        <taxon>Alphaproteobacteria</taxon>
        <taxon>Sneathiellales</taxon>
        <taxon>Sneathiellaceae</taxon>
        <taxon>Oceanibacterium</taxon>
    </lineage>
</organism>
<dbReference type="FunFam" id="3.40.50.720:FF:000084">
    <property type="entry name" value="Short-chain dehydrogenase reductase"/>
    <property type="match status" value="1"/>
</dbReference>
<dbReference type="Pfam" id="PF13561">
    <property type="entry name" value="adh_short_C2"/>
    <property type="match status" value="1"/>
</dbReference>
<evidence type="ECO:0000313" key="4">
    <source>
        <dbReference type="Proteomes" id="UP000193200"/>
    </source>
</evidence>
<dbReference type="EMBL" id="FWFR01000003">
    <property type="protein sequence ID" value="SLN71898.1"/>
    <property type="molecule type" value="Genomic_DNA"/>
</dbReference>
<dbReference type="InParanoid" id="A0A1Y5TYT1"/>
<dbReference type="InterPro" id="IPR002347">
    <property type="entry name" value="SDR_fam"/>
</dbReference>
<dbReference type="InterPro" id="IPR020904">
    <property type="entry name" value="Sc_DH/Rdtase_CS"/>
</dbReference>
<keyword evidence="4" id="KW-1185">Reference proteome</keyword>
<name>A0A1Y5TYT1_9PROT</name>
<protein>
    <submittedName>
        <fullName evidence="3">3-oxoacyl-[acyl-carrier-protein] reductase FabG</fullName>
        <ecNumber evidence="3">1.1.1.100</ecNumber>
    </submittedName>
</protein>
<dbReference type="PRINTS" id="PR00080">
    <property type="entry name" value="SDRFAMILY"/>
</dbReference>
<evidence type="ECO:0000259" key="2">
    <source>
        <dbReference type="SMART" id="SM00822"/>
    </source>
</evidence>
<dbReference type="PRINTS" id="PR00081">
    <property type="entry name" value="GDHRDH"/>
</dbReference>
<dbReference type="Gene3D" id="3.40.50.720">
    <property type="entry name" value="NAD(P)-binding Rossmann-like Domain"/>
    <property type="match status" value="1"/>
</dbReference>
<dbReference type="SUPFAM" id="SSF51735">
    <property type="entry name" value="NAD(P)-binding Rossmann-fold domains"/>
    <property type="match status" value="1"/>
</dbReference>
<dbReference type="AlphaFoldDB" id="A0A1Y5TYT1"/>
<dbReference type="PANTHER" id="PTHR42760:SF123">
    <property type="entry name" value="OXIDOREDUCTASE"/>
    <property type="match status" value="1"/>
</dbReference>
<dbReference type="OrthoDB" id="9804774at2"/>
<evidence type="ECO:0000313" key="3">
    <source>
        <dbReference type="EMBL" id="SLN71898.1"/>
    </source>
</evidence>
<dbReference type="PANTHER" id="PTHR42760">
    <property type="entry name" value="SHORT-CHAIN DEHYDROGENASES/REDUCTASES FAMILY MEMBER"/>
    <property type="match status" value="1"/>
</dbReference>
<dbReference type="CDD" id="cd05233">
    <property type="entry name" value="SDR_c"/>
    <property type="match status" value="1"/>
</dbReference>
<dbReference type="EC" id="1.1.1.100" evidence="3"/>
<dbReference type="GO" id="GO:0030497">
    <property type="term" value="P:fatty acid elongation"/>
    <property type="evidence" value="ECO:0007669"/>
    <property type="project" value="TreeGrafter"/>
</dbReference>
<gene>
    <name evidence="3" type="primary">fabG_15</name>
    <name evidence="3" type="ORF">OCH7691_03411</name>
</gene>
<dbReference type="GO" id="GO:0004316">
    <property type="term" value="F:3-oxoacyl-[acyl-carrier-protein] reductase (NADPH) activity"/>
    <property type="evidence" value="ECO:0007669"/>
    <property type="project" value="UniProtKB-EC"/>
</dbReference>
<feature type="domain" description="Ketoreductase" evidence="2">
    <location>
        <begin position="10"/>
        <end position="175"/>
    </location>
</feature>
<dbReference type="RefSeq" id="WP_085884758.1">
    <property type="nucleotide sequence ID" value="NZ_FWFR01000003.1"/>
</dbReference>
<dbReference type="InterPro" id="IPR057326">
    <property type="entry name" value="KR_dom"/>
</dbReference>
<accession>A0A1Y5TYT1</accession>
<proteinExistence type="inferred from homology"/>
<dbReference type="PROSITE" id="PS00061">
    <property type="entry name" value="ADH_SHORT"/>
    <property type="match status" value="1"/>
</dbReference>
<evidence type="ECO:0000256" key="1">
    <source>
        <dbReference type="ARBA" id="ARBA00006484"/>
    </source>
</evidence>
<dbReference type="InterPro" id="IPR036291">
    <property type="entry name" value="NAD(P)-bd_dom_sf"/>
</dbReference>
<dbReference type="Proteomes" id="UP000193200">
    <property type="component" value="Unassembled WGS sequence"/>
</dbReference>
<sequence>MTDATRTHTPVALIVGGGRGIGLAVGIILEEQSWRVVLADRDAPDADIAKRYDCRSVDIADSAAVDRLAGELRSAYGGIDGVVNAAGYNRHQSVSEMEDETWAGLFDVHLGGVLRVCRAFHPDLKAKQGAVVNFSSIGARVGRPRRAAYAAAKGGIESLTRTLAVEWAVDGIRVNAVVPGIINTRMVQENIAKGLVDQDSLQRGIPLRRFGEASEVAEAVAFLLSRRASYITGQTLVVDGGALANGAW</sequence>
<reference evidence="3 4" key="1">
    <citation type="submission" date="2017-03" db="EMBL/GenBank/DDBJ databases">
        <authorList>
            <person name="Afonso C.L."/>
            <person name="Miller P.J."/>
            <person name="Scott M.A."/>
            <person name="Spackman E."/>
            <person name="Goraichik I."/>
            <person name="Dimitrov K.M."/>
            <person name="Suarez D.L."/>
            <person name="Swayne D.E."/>
        </authorList>
    </citation>
    <scope>NUCLEOTIDE SEQUENCE [LARGE SCALE GENOMIC DNA]</scope>
    <source>
        <strain evidence="3 4">CECT 7691</strain>
    </source>
</reference>
<dbReference type="SMART" id="SM00822">
    <property type="entry name" value="PKS_KR"/>
    <property type="match status" value="1"/>
</dbReference>
<keyword evidence="3" id="KW-0560">Oxidoreductase</keyword>